<dbReference type="InterPro" id="IPR001647">
    <property type="entry name" value="HTH_TetR"/>
</dbReference>
<dbReference type="PRINTS" id="PR00455">
    <property type="entry name" value="HTHTETR"/>
</dbReference>
<sequence length="204" mass="21621">MGQGTAAPAGGLRERARRAIRAEIARVGMELFLRNGFEPTTVEEIAAAAGISRRSFFRYFASKDEVVLAHLDELAATVTEALAARPADEDPWVSLRRAFDAVVAEAEADRAANYGLTRLLNETEALRGQYAERQKRAWVEAAAPILAARLPPHAGPGPDLRAEALVAAALGCVSIVADACLACGPEADFAALLDQAMAAVRPLS</sequence>
<dbReference type="PANTHER" id="PTHR30055">
    <property type="entry name" value="HTH-TYPE TRANSCRIPTIONAL REGULATOR RUTR"/>
    <property type="match status" value="1"/>
</dbReference>
<dbReference type="Pfam" id="PF17754">
    <property type="entry name" value="TetR_C_14"/>
    <property type="match status" value="1"/>
</dbReference>
<evidence type="ECO:0000256" key="4">
    <source>
        <dbReference type="PROSITE-ProRule" id="PRU00335"/>
    </source>
</evidence>
<accession>A0ABY7MBM6</accession>
<dbReference type="InterPro" id="IPR041347">
    <property type="entry name" value="MftR_C"/>
</dbReference>
<keyword evidence="2 4" id="KW-0238">DNA-binding</keyword>
<dbReference type="Gene3D" id="1.10.10.60">
    <property type="entry name" value="Homeodomain-like"/>
    <property type="match status" value="1"/>
</dbReference>
<dbReference type="SUPFAM" id="SSF46689">
    <property type="entry name" value="Homeodomain-like"/>
    <property type="match status" value="1"/>
</dbReference>
<name>A0ABY7MBM6_9CHLR</name>
<dbReference type="EMBL" id="CP115149">
    <property type="protein sequence ID" value="WBL37273.1"/>
    <property type="molecule type" value="Genomic_DNA"/>
</dbReference>
<feature type="domain" description="HTH tetR-type" evidence="5">
    <location>
        <begin position="18"/>
        <end position="78"/>
    </location>
</feature>
<keyword evidence="3" id="KW-0804">Transcription</keyword>
<dbReference type="InterPro" id="IPR009057">
    <property type="entry name" value="Homeodomain-like_sf"/>
</dbReference>
<keyword evidence="1" id="KW-0805">Transcription regulation</keyword>
<dbReference type="Pfam" id="PF00440">
    <property type="entry name" value="TetR_N"/>
    <property type="match status" value="1"/>
</dbReference>
<evidence type="ECO:0000259" key="5">
    <source>
        <dbReference type="PROSITE" id="PS50977"/>
    </source>
</evidence>
<protein>
    <submittedName>
        <fullName evidence="6">TetR family transcriptional regulator</fullName>
    </submittedName>
</protein>
<dbReference type="PROSITE" id="PS01081">
    <property type="entry name" value="HTH_TETR_1"/>
    <property type="match status" value="1"/>
</dbReference>
<gene>
    <name evidence="6" type="ORF">O0235_06800</name>
</gene>
<dbReference type="PANTHER" id="PTHR30055:SF238">
    <property type="entry name" value="MYCOFACTOCIN BIOSYNTHESIS TRANSCRIPTIONAL REGULATOR MFTR-RELATED"/>
    <property type="match status" value="1"/>
</dbReference>
<evidence type="ECO:0000256" key="2">
    <source>
        <dbReference type="ARBA" id="ARBA00023125"/>
    </source>
</evidence>
<dbReference type="Proteomes" id="UP001212803">
    <property type="component" value="Chromosome"/>
</dbReference>
<dbReference type="PROSITE" id="PS50977">
    <property type="entry name" value="HTH_TETR_2"/>
    <property type="match status" value="1"/>
</dbReference>
<evidence type="ECO:0000256" key="1">
    <source>
        <dbReference type="ARBA" id="ARBA00023015"/>
    </source>
</evidence>
<evidence type="ECO:0000256" key="3">
    <source>
        <dbReference type="ARBA" id="ARBA00023163"/>
    </source>
</evidence>
<dbReference type="Gene3D" id="1.10.357.10">
    <property type="entry name" value="Tetracycline Repressor, domain 2"/>
    <property type="match status" value="1"/>
</dbReference>
<keyword evidence="7" id="KW-1185">Reference proteome</keyword>
<evidence type="ECO:0000313" key="6">
    <source>
        <dbReference type="EMBL" id="WBL37273.1"/>
    </source>
</evidence>
<dbReference type="InterPro" id="IPR050109">
    <property type="entry name" value="HTH-type_TetR-like_transc_reg"/>
</dbReference>
<proteinExistence type="predicted"/>
<feature type="DNA-binding region" description="H-T-H motif" evidence="4">
    <location>
        <begin position="41"/>
        <end position="60"/>
    </location>
</feature>
<reference evidence="6 7" key="1">
    <citation type="journal article" date="2023" name="ISME J.">
        <title>Thermophilic Dehalococcoidia with unusual traits shed light on an unexpected past.</title>
        <authorList>
            <person name="Palmer M."/>
            <person name="Covington J.K."/>
            <person name="Zhou E.M."/>
            <person name="Thomas S.C."/>
            <person name="Habib N."/>
            <person name="Seymour C.O."/>
            <person name="Lai D."/>
            <person name="Johnston J."/>
            <person name="Hashimi A."/>
            <person name="Jiao J.Y."/>
            <person name="Muok A.R."/>
            <person name="Liu L."/>
            <person name="Xian W.D."/>
            <person name="Zhi X.Y."/>
            <person name="Li M.M."/>
            <person name="Silva L.P."/>
            <person name="Bowen B.P."/>
            <person name="Louie K."/>
            <person name="Briegel A."/>
            <person name="Pett-Ridge J."/>
            <person name="Weber P.K."/>
            <person name="Tocheva E.I."/>
            <person name="Woyke T."/>
            <person name="Northen T.R."/>
            <person name="Mayali X."/>
            <person name="Li W.J."/>
            <person name="Hedlund B.P."/>
        </authorList>
    </citation>
    <scope>NUCLEOTIDE SEQUENCE [LARGE SCALE GENOMIC DNA]</scope>
    <source>
        <strain evidence="6 7">YIM 72310</strain>
    </source>
</reference>
<evidence type="ECO:0000313" key="7">
    <source>
        <dbReference type="Proteomes" id="UP001212803"/>
    </source>
</evidence>
<dbReference type="InterPro" id="IPR023772">
    <property type="entry name" value="DNA-bd_HTH_TetR-type_CS"/>
</dbReference>
<dbReference type="RefSeq" id="WP_270057786.1">
    <property type="nucleotide sequence ID" value="NZ_CP115149.1"/>
</dbReference>
<organism evidence="6 7">
    <name type="scientific">Tepidiforma flava</name>
    <dbReference type="NCBI Taxonomy" id="3004094"/>
    <lineage>
        <taxon>Bacteria</taxon>
        <taxon>Bacillati</taxon>
        <taxon>Chloroflexota</taxon>
        <taxon>Tepidiformia</taxon>
        <taxon>Tepidiformales</taxon>
        <taxon>Tepidiformaceae</taxon>
        <taxon>Tepidiforma</taxon>
    </lineage>
</organism>